<dbReference type="InterPro" id="IPR032466">
    <property type="entry name" value="Metal_Hydrolase"/>
</dbReference>
<dbReference type="KEGG" id="vg:23461994"/>
<dbReference type="InterPro" id="IPR006680">
    <property type="entry name" value="Amidohydro-rel"/>
</dbReference>
<accession>A0A0B5JBX3</accession>
<proteinExistence type="predicted"/>
<dbReference type="InterPro" id="IPR011059">
    <property type="entry name" value="Metal-dep_hydrolase_composite"/>
</dbReference>
<dbReference type="InterPro" id="IPR050287">
    <property type="entry name" value="MTA/SAH_deaminase"/>
</dbReference>
<dbReference type="Proteomes" id="UP000202511">
    <property type="component" value="Segment"/>
</dbReference>
<dbReference type="GO" id="GO:0016810">
    <property type="term" value="F:hydrolase activity, acting on carbon-nitrogen (but not peptide) bonds"/>
    <property type="evidence" value="ECO:0007669"/>
    <property type="project" value="InterPro"/>
</dbReference>
<dbReference type="EMBL" id="KP136319">
    <property type="protein sequence ID" value="AJF97077.1"/>
    <property type="molecule type" value="Genomic_DNA"/>
</dbReference>
<dbReference type="Pfam" id="PF01979">
    <property type="entry name" value="Amidohydro_1"/>
    <property type="match status" value="1"/>
</dbReference>
<feature type="domain" description="Amidohydrolase-related" evidence="3">
    <location>
        <begin position="363"/>
        <end position="461"/>
    </location>
</feature>
<dbReference type="GeneID" id="23461994"/>
<dbReference type="PANTHER" id="PTHR43794:SF11">
    <property type="entry name" value="AMIDOHYDROLASE-RELATED DOMAIN-CONTAINING PROTEIN"/>
    <property type="match status" value="1"/>
</dbReference>
<evidence type="ECO:0000313" key="5">
    <source>
        <dbReference type="Proteomes" id="UP000202511"/>
    </source>
</evidence>
<feature type="region of interest" description="Disordered" evidence="2">
    <location>
        <begin position="331"/>
        <end position="352"/>
    </location>
</feature>
<dbReference type="SUPFAM" id="SSF51338">
    <property type="entry name" value="Composite domain of metallo-dependent hydrolases"/>
    <property type="match status" value="1"/>
</dbReference>
<dbReference type="Gene3D" id="2.30.40.10">
    <property type="entry name" value="Urease, subunit C, domain 1"/>
    <property type="match status" value="1"/>
</dbReference>
<evidence type="ECO:0000259" key="3">
    <source>
        <dbReference type="Pfam" id="PF01979"/>
    </source>
</evidence>
<dbReference type="Gene3D" id="3.20.20.140">
    <property type="entry name" value="Metal-dependent hydrolases"/>
    <property type="match status" value="1"/>
</dbReference>
<evidence type="ECO:0000256" key="1">
    <source>
        <dbReference type="ARBA" id="ARBA00022801"/>
    </source>
</evidence>
<keyword evidence="1 4" id="KW-0378">Hydrolase</keyword>
<sequence length="484" mass="51544">MLGPWALSNAAAGAQCWPVLLACSLWDTKKEAAVGQRGDPYKRMRPVSLVVRGATLLTSEPKSRTAMRVVDVAIRTDGTVASINDTHTIWNRKATPKVQTLDARGMLLAPGLVDAHRLLTNNMPSVRRGGTEPTYDIVVARSVARMAEMVKCGITTACILAVDHPDAVAEAAVRVGMRAIVAPVARDHAKRGDPTVLASDDLDRIAAFARRWRPHPLIRAAVGLCDLSVYRQAYVGGIVWGARDRGLHVHACLNGNGSDDGVTQPLRSGQQTPSVRLAMMALGARPGTVSVVVRDATTADDLHVMDTADIGIVYDAMHSLAALDNHTSTTAKTATTSATMPDPAQDRATEKRHVRRLPTMALSMGAANPFARMRAVLSTRSSLDASQMVEMATAGGGRVLGLDRCGVGVLRVGGVADMLLIDPRRLGQSLANATFCRAVASIVQRGHPTDIACTIINGRVVAMNGRAMLVDECIPDRDMFSCCS</sequence>
<organism evidence="4 5">
    <name type="scientific">Pandoravirus inopinatum</name>
    <dbReference type="NCBI Taxonomy" id="1605721"/>
    <lineage>
        <taxon>Viruses</taxon>
        <taxon>Pandoravirus</taxon>
    </lineage>
</organism>
<evidence type="ECO:0000256" key="2">
    <source>
        <dbReference type="SAM" id="MobiDB-lite"/>
    </source>
</evidence>
<protein>
    <submittedName>
        <fullName evidence="4">Amidohydrolase motif-containing protein</fullName>
    </submittedName>
</protein>
<name>A0A0B5JBX3_9VIRU</name>
<dbReference type="RefSeq" id="YP_009119312.1">
    <property type="nucleotide sequence ID" value="NC_026440.1"/>
</dbReference>
<evidence type="ECO:0000313" key="4">
    <source>
        <dbReference type="EMBL" id="AJF97077.1"/>
    </source>
</evidence>
<dbReference type="PANTHER" id="PTHR43794">
    <property type="entry name" value="AMINOHYDROLASE SSNA-RELATED"/>
    <property type="match status" value="1"/>
</dbReference>
<dbReference type="SUPFAM" id="SSF51556">
    <property type="entry name" value="Metallo-dependent hydrolases"/>
    <property type="match status" value="1"/>
</dbReference>
<reference evidence="4 5" key="1">
    <citation type="journal article" date="2015" name="Parasitol. Res.">
        <title>Viruses in close associations with free-living amoebae.</title>
        <authorList>
            <person name="Scheid P."/>
        </authorList>
    </citation>
    <scope>NUCLEOTIDE SEQUENCE [LARGE SCALE GENOMIC DNA]</scope>
    <source>
        <strain evidence="4">KlaHel</strain>
    </source>
</reference>